<feature type="transmembrane region" description="Helical" evidence="2">
    <location>
        <begin position="218"/>
        <end position="238"/>
    </location>
</feature>
<sequence>MINLCKRIGALVAFLNRIHAVFTLVANTQNTSPVSASTFYLDETETQFSVNVANNSQDVFLYFTSPAYSWVGVGFGQKMEDSLMFVMYPSENGDNVTVSPRIGSKNAEPTFSPEIDLDVLPGTTVNDSMLVLKAVCHNCRDFFDIQSTEQPMMYAFGHATRLYSNSRSADLKRHIRYGHFEMDMVAATGSGGVPEKSNIMKGAELEGNMVRDHDRANLAHAIIGCIALFVIWPLNVLIAGFFKNIRIHIGVSVVIMAFLVVAYALGISTSSQFNRSKDYKTPHQIFAFLALVPILLISLLPIPNIARLHTYIPRLHTPLVSTTYITLVLTGGLGLHLSSQARPVILGFTAVALLVFVFNTIVQSCIGRRGSAHARANNRRRLGEDDDQVEMLRSRSSSNASFRKGSDGSVEFGAHGQRPVRGVYGGGAMPGPQYLLNMHPGVPVHKW</sequence>
<evidence type="ECO:0000313" key="6">
    <source>
        <dbReference type="Proteomes" id="UP000001055"/>
    </source>
</evidence>
<dbReference type="SUPFAM" id="SSF49344">
    <property type="entry name" value="CBD9-like"/>
    <property type="match status" value="1"/>
</dbReference>
<evidence type="ECO:0000256" key="3">
    <source>
        <dbReference type="SAM" id="SignalP"/>
    </source>
</evidence>
<keyword evidence="2" id="KW-0472">Membrane</keyword>
<feature type="chain" id="PRO_5004178261" description="DOMON domain-containing protein" evidence="3">
    <location>
        <begin position="21"/>
        <end position="447"/>
    </location>
</feature>
<feature type="signal peptide" evidence="3">
    <location>
        <begin position="1"/>
        <end position="20"/>
    </location>
</feature>
<dbReference type="PANTHER" id="PTHR47797:SF1">
    <property type="entry name" value="CYTOCHROME B561 DOMAIN-CONTAINING PROTEIN-RELATED"/>
    <property type="match status" value="1"/>
</dbReference>
<name>Q0UY97_PHANO</name>
<dbReference type="SMART" id="SM00664">
    <property type="entry name" value="DoH"/>
    <property type="match status" value="1"/>
</dbReference>
<protein>
    <recommendedName>
        <fullName evidence="4">DOMON domain-containing protein</fullName>
    </recommendedName>
</protein>
<keyword evidence="3" id="KW-0732">Signal</keyword>
<evidence type="ECO:0000256" key="2">
    <source>
        <dbReference type="SAM" id="Phobius"/>
    </source>
</evidence>
<dbReference type="RefSeq" id="XP_001793837.1">
    <property type="nucleotide sequence ID" value="XM_001793785.1"/>
</dbReference>
<dbReference type="InterPro" id="IPR015920">
    <property type="entry name" value="Cellobiose_DH-like_cyt"/>
</dbReference>
<dbReference type="Pfam" id="PF16010">
    <property type="entry name" value="CDH-cyt"/>
    <property type="match status" value="1"/>
</dbReference>
<dbReference type="GeneID" id="5970694"/>
<evidence type="ECO:0000313" key="5">
    <source>
        <dbReference type="EMBL" id="EAT89998.2"/>
    </source>
</evidence>
<proteinExistence type="predicted"/>
<evidence type="ECO:0000256" key="1">
    <source>
        <dbReference type="SAM" id="MobiDB-lite"/>
    </source>
</evidence>
<dbReference type="Gene3D" id="2.60.40.1210">
    <property type="entry name" value="Cellobiose dehydrogenase, cytochrome domain"/>
    <property type="match status" value="1"/>
</dbReference>
<keyword evidence="2" id="KW-1133">Transmembrane helix</keyword>
<feature type="transmembrane region" description="Helical" evidence="2">
    <location>
        <begin position="285"/>
        <end position="306"/>
    </location>
</feature>
<gene>
    <name evidence="5" type="ORF">SNOG_03267</name>
</gene>
<dbReference type="VEuPathDB" id="FungiDB:JI435_032670"/>
<dbReference type="InParanoid" id="Q0UY97"/>
<dbReference type="KEGG" id="pno:SNOG_03267"/>
<feature type="region of interest" description="Disordered" evidence="1">
    <location>
        <begin position="383"/>
        <end position="414"/>
    </location>
</feature>
<feature type="transmembrane region" description="Helical" evidence="2">
    <location>
        <begin position="318"/>
        <end position="338"/>
    </location>
</feature>
<dbReference type="CDD" id="cd09630">
    <property type="entry name" value="CDH_like_cytochrome"/>
    <property type="match status" value="1"/>
</dbReference>
<dbReference type="eggNOG" id="ENOG502SJ74">
    <property type="taxonomic scope" value="Eukaryota"/>
</dbReference>
<dbReference type="HOGENOM" id="CLU_031471_0_1_1"/>
<feature type="transmembrane region" description="Helical" evidence="2">
    <location>
        <begin position="245"/>
        <end position="265"/>
    </location>
</feature>
<accession>Q0UY97</accession>
<keyword evidence="2" id="KW-0812">Transmembrane</keyword>
<dbReference type="AlphaFoldDB" id="Q0UY97"/>
<reference evidence="6" key="1">
    <citation type="journal article" date="2007" name="Plant Cell">
        <title>Dothideomycete-plant interactions illuminated by genome sequencing and EST analysis of the wheat pathogen Stagonospora nodorum.</title>
        <authorList>
            <person name="Hane J.K."/>
            <person name="Lowe R.G."/>
            <person name="Solomon P.S."/>
            <person name="Tan K.C."/>
            <person name="Schoch C.L."/>
            <person name="Spatafora J.W."/>
            <person name="Crous P.W."/>
            <person name="Kodira C."/>
            <person name="Birren B.W."/>
            <person name="Galagan J.E."/>
            <person name="Torriani S.F."/>
            <person name="McDonald B.A."/>
            <person name="Oliver R.P."/>
        </authorList>
    </citation>
    <scope>NUCLEOTIDE SEQUENCE [LARGE SCALE GENOMIC DNA]</scope>
    <source>
        <strain evidence="6">SN15 / ATCC MYA-4574 / FGSC 10173</strain>
    </source>
</reference>
<dbReference type="InterPro" id="IPR005018">
    <property type="entry name" value="DOMON_domain"/>
</dbReference>
<organism evidence="5 6">
    <name type="scientific">Phaeosphaeria nodorum (strain SN15 / ATCC MYA-4574 / FGSC 10173)</name>
    <name type="common">Glume blotch fungus</name>
    <name type="synonym">Parastagonospora nodorum</name>
    <dbReference type="NCBI Taxonomy" id="321614"/>
    <lineage>
        <taxon>Eukaryota</taxon>
        <taxon>Fungi</taxon>
        <taxon>Dikarya</taxon>
        <taxon>Ascomycota</taxon>
        <taxon>Pezizomycotina</taxon>
        <taxon>Dothideomycetes</taxon>
        <taxon>Pleosporomycetidae</taxon>
        <taxon>Pleosporales</taxon>
        <taxon>Pleosporineae</taxon>
        <taxon>Phaeosphaeriaceae</taxon>
        <taxon>Parastagonospora</taxon>
    </lineage>
</organism>
<evidence type="ECO:0000259" key="4">
    <source>
        <dbReference type="SMART" id="SM00664"/>
    </source>
</evidence>
<feature type="domain" description="DOMON" evidence="4">
    <location>
        <begin position="70"/>
        <end position="157"/>
    </location>
</feature>
<feature type="transmembrane region" description="Helical" evidence="2">
    <location>
        <begin position="344"/>
        <end position="362"/>
    </location>
</feature>
<dbReference type="Proteomes" id="UP000001055">
    <property type="component" value="Unassembled WGS sequence"/>
</dbReference>
<dbReference type="EMBL" id="CH445328">
    <property type="protein sequence ID" value="EAT89998.2"/>
    <property type="molecule type" value="Genomic_DNA"/>
</dbReference>
<dbReference type="PANTHER" id="PTHR47797">
    <property type="entry name" value="DEHYDROGENASE, PUTATIVE (AFU_ORTHOLOGUE AFUA_8G05805)-RELATED"/>
    <property type="match status" value="1"/>
</dbReference>
<dbReference type="STRING" id="321614.Q0UY97"/>